<dbReference type="RefSeq" id="XP_021870610.1">
    <property type="nucleotide sequence ID" value="XM_022013452.1"/>
</dbReference>
<reference evidence="7 8" key="1">
    <citation type="submission" date="2017-03" db="EMBL/GenBank/DDBJ databases">
        <title>Widespread Adenine N6-methylation of Active Genes in Fungi.</title>
        <authorList>
            <consortium name="DOE Joint Genome Institute"/>
            <person name="Mondo S.J."/>
            <person name="Dannebaum R.O."/>
            <person name="Kuo R.C."/>
            <person name="Louie K.B."/>
            <person name="Bewick A.J."/>
            <person name="Labutti K."/>
            <person name="Haridas S."/>
            <person name="Kuo A."/>
            <person name="Salamov A."/>
            <person name="Ahrendt S.R."/>
            <person name="Lau R."/>
            <person name="Bowen B.P."/>
            <person name="Lipzen A."/>
            <person name="Sullivan W."/>
            <person name="Andreopoulos W.B."/>
            <person name="Clum A."/>
            <person name="Lindquist E."/>
            <person name="Daum C."/>
            <person name="Northen T.R."/>
            <person name="Ramamoorthy G."/>
            <person name="Schmitz R.J."/>
            <person name="Gryganskyi A."/>
            <person name="Culley D."/>
            <person name="Magnuson J."/>
            <person name="James T.Y."/>
            <person name="O'Malley M.A."/>
            <person name="Stajich J.E."/>
            <person name="Spatafora J.W."/>
            <person name="Visel A."/>
            <person name="Grigoriev I.V."/>
        </authorList>
    </citation>
    <scope>NUCLEOTIDE SEQUENCE [LARGE SCALE GENOMIC DNA]</scope>
    <source>
        <strain evidence="7 8">NRRL Y-17943</strain>
    </source>
</reference>
<evidence type="ECO:0000256" key="1">
    <source>
        <dbReference type="ARBA" id="ARBA00004141"/>
    </source>
</evidence>
<dbReference type="Pfam" id="PF07690">
    <property type="entry name" value="MFS_1"/>
    <property type="match status" value="1"/>
</dbReference>
<dbReference type="OrthoDB" id="196650at2759"/>
<dbReference type="SUPFAM" id="SSF103473">
    <property type="entry name" value="MFS general substrate transporter"/>
    <property type="match status" value="1"/>
</dbReference>
<feature type="transmembrane region" description="Helical" evidence="6">
    <location>
        <begin position="12"/>
        <end position="30"/>
    </location>
</feature>
<sequence length="471" mass="50945">MAHSPKSIVTTVFVALVLDLLAFTIPLPLFPRLIAWYLHSEAHSPSTLLSRLLGLSHSWRSKLLSFSTPALDTTQTGSETRWMWTGGRVGDTSKNWDVVLLGGAMGSLFSLCQCVISPWLGSREWRVLLCTMLGNIASAMIWARSTSFSTFLLSRLVGGLSEGNVQLSTAIISDVTDSSNRSRSLALIGIAFSICFTLGPSLGAYFASRPLPIASSSPTSWNVFALPAAISLVFLIVETLFLAARLPETKSWKKETSANAASESAPIPVEAADQRLKRLNTIGWLHGIFLLFFSGAEFTLTFLTYDLFTATNAQNGRLLSSRHVRPSLARLGEIRMACYGCFTAVFAFICLTLLPACRDSYALSTALLYAAATGLAYTSATVVTSLTAAAASCCDAQGGRAELQRGRALGVVRSKGQLGRAIGPILASSIYWLQGPTICYAVLAVFMAQLSSLMVYLAKQEKERRHRIKSR</sequence>
<organism evidence="7 8">
    <name type="scientific">Kockovaella imperatae</name>
    <dbReference type="NCBI Taxonomy" id="4999"/>
    <lineage>
        <taxon>Eukaryota</taxon>
        <taxon>Fungi</taxon>
        <taxon>Dikarya</taxon>
        <taxon>Basidiomycota</taxon>
        <taxon>Agaricomycotina</taxon>
        <taxon>Tremellomycetes</taxon>
        <taxon>Tremellales</taxon>
        <taxon>Cuniculitremaceae</taxon>
        <taxon>Kockovaella</taxon>
    </lineage>
</organism>
<gene>
    <name evidence="7" type="ORF">BD324DRAFT_580671</name>
</gene>
<feature type="transmembrane region" description="Helical" evidence="6">
    <location>
        <begin position="334"/>
        <end position="354"/>
    </location>
</feature>
<dbReference type="Proteomes" id="UP000193218">
    <property type="component" value="Unassembled WGS sequence"/>
</dbReference>
<dbReference type="GO" id="GO:0016020">
    <property type="term" value="C:membrane"/>
    <property type="evidence" value="ECO:0007669"/>
    <property type="project" value="UniProtKB-SubCell"/>
</dbReference>
<comment type="caution">
    <text evidence="7">The sequence shown here is derived from an EMBL/GenBank/DDBJ whole genome shotgun (WGS) entry which is preliminary data.</text>
</comment>
<evidence type="ECO:0000256" key="2">
    <source>
        <dbReference type="ARBA" id="ARBA00022448"/>
    </source>
</evidence>
<evidence type="ECO:0000256" key="4">
    <source>
        <dbReference type="ARBA" id="ARBA00022989"/>
    </source>
</evidence>
<dbReference type="InParanoid" id="A0A1Y1UEV0"/>
<feature type="transmembrane region" description="Helical" evidence="6">
    <location>
        <begin position="284"/>
        <end position="305"/>
    </location>
</feature>
<evidence type="ECO:0000256" key="3">
    <source>
        <dbReference type="ARBA" id="ARBA00022692"/>
    </source>
</evidence>
<dbReference type="InterPro" id="IPR036259">
    <property type="entry name" value="MFS_trans_sf"/>
</dbReference>
<name>A0A1Y1UEV0_9TREE</name>
<protein>
    <submittedName>
        <fullName evidence="7">Major facilitator superfamily domain-containing protein</fullName>
    </submittedName>
</protein>
<dbReference type="EMBL" id="NBSH01000008">
    <property type="protein sequence ID" value="ORX36509.1"/>
    <property type="molecule type" value="Genomic_DNA"/>
</dbReference>
<feature type="transmembrane region" description="Helical" evidence="6">
    <location>
        <begin position="219"/>
        <end position="244"/>
    </location>
</feature>
<feature type="transmembrane region" description="Helical" evidence="6">
    <location>
        <begin position="98"/>
        <end position="119"/>
    </location>
</feature>
<dbReference type="InterPro" id="IPR011701">
    <property type="entry name" value="MFS"/>
</dbReference>
<keyword evidence="5 6" id="KW-0472">Membrane</keyword>
<evidence type="ECO:0000256" key="5">
    <source>
        <dbReference type="ARBA" id="ARBA00023136"/>
    </source>
</evidence>
<evidence type="ECO:0000313" key="7">
    <source>
        <dbReference type="EMBL" id="ORX36509.1"/>
    </source>
</evidence>
<dbReference type="PANTHER" id="PTHR23504">
    <property type="entry name" value="MAJOR FACILITATOR SUPERFAMILY DOMAIN-CONTAINING PROTEIN 10"/>
    <property type="match status" value="1"/>
</dbReference>
<dbReference type="Gene3D" id="1.20.1250.20">
    <property type="entry name" value="MFS general substrate transporter like domains"/>
    <property type="match status" value="1"/>
</dbReference>
<evidence type="ECO:0000256" key="6">
    <source>
        <dbReference type="SAM" id="Phobius"/>
    </source>
</evidence>
<dbReference type="GeneID" id="33555260"/>
<accession>A0A1Y1UEV0</accession>
<comment type="subcellular location">
    <subcellularLocation>
        <location evidence="1">Membrane</location>
        <topology evidence="1">Multi-pass membrane protein</topology>
    </subcellularLocation>
</comment>
<feature type="transmembrane region" description="Helical" evidence="6">
    <location>
        <begin position="438"/>
        <end position="458"/>
    </location>
</feature>
<keyword evidence="4 6" id="KW-1133">Transmembrane helix</keyword>
<evidence type="ECO:0000313" key="8">
    <source>
        <dbReference type="Proteomes" id="UP000193218"/>
    </source>
</evidence>
<feature type="transmembrane region" description="Helical" evidence="6">
    <location>
        <begin position="185"/>
        <end position="207"/>
    </location>
</feature>
<dbReference type="GO" id="GO:0022857">
    <property type="term" value="F:transmembrane transporter activity"/>
    <property type="evidence" value="ECO:0007669"/>
    <property type="project" value="InterPro"/>
</dbReference>
<keyword evidence="8" id="KW-1185">Reference proteome</keyword>
<keyword evidence="2" id="KW-0813">Transport</keyword>
<keyword evidence="3 6" id="KW-0812">Transmembrane</keyword>
<dbReference type="PANTHER" id="PTHR23504:SF31">
    <property type="entry name" value="MAJOR FACILITATOR SUPERFAMILY DOMAIN-CONTAINING PROTEIN 10"/>
    <property type="match status" value="1"/>
</dbReference>
<dbReference type="AlphaFoldDB" id="A0A1Y1UEV0"/>
<feature type="transmembrane region" description="Helical" evidence="6">
    <location>
        <begin position="361"/>
        <end position="380"/>
    </location>
</feature>
<proteinExistence type="predicted"/>